<dbReference type="GeneID" id="32408137"/>
<dbReference type="PANTHER" id="PTHR18968:SF13">
    <property type="entry name" value="ACETOLACTATE SYNTHASE CATALYTIC SUBUNIT, MITOCHONDRIAL"/>
    <property type="match status" value="1"/>
</dbReference>
<evidence type="ECO:0000313" key="5">
    <source>
        <dbReference type="EMBL" id="OXB87645.1"/>
    </source>
</evidence>
<feature type="domain" description="Thiamine pyrophosphate enzyme TPP-binding" evidence="3">
    <location>
        <begin position="119"/>
        <end position="193"/>
    </location>
</feature>
<dbReference type="PANTHER" id="PTHR18968">
    <property type="entry name" value="THIAMINE PYROPHOSPHATE ENZYMES"/>
    <property type="match status" value="1"/>
</dbReference>
<evidence type="ECO:0000313" key="6">
    <source>
        <dbReference type="Proteomes" id="UP000198364"/>
    </source>
</evidence>
<evidence type="ECO:0000259" key="3">
    <source>
        <dbReference type="Pfam" id="PF02775"/>
    </source>
</evidence>
<evidence type="ECO:0008006" key="7">
    <source>
        <dbReference type="Google" id="ProtNLM"/>
    </source>
</evidence>
<keyword evidence="2" id="KW-0786">Thiamine pyrophosphate</keyword>
<dbReference type="InterPro" id="IPR012001">
    <property type="entry name" value="Thiamin_PyroP_enz_TPP-bd_dom"/>
</dbReference>
<comment type="similarity">
    <text evidence="1">Belongs to the TPP enzyme family.</text>
</comment>
<dbReference type="SUPFAM" id="SSF52518">
    <property type="entry name" value="Thiamin diphosphate-binding fold (THDP-binding)"/>
    <property type="match status" value="1"/>
</dbReference>
<protein>
    <recommendedName>
        <fullName evidence="7">Thiamine pyrophosphate enzyme N-terminal TPP-binding domain-containing protein</fullName>
    </recommendedName>
</protein>
<dbReference type="Gene3D" id="3.40.50.970">
    <property type="match status" value="2"/>
</dbReference>
<dbReference type="Proteomes" id="UP000198364">
    <property type="component" value="Unassembled WGS sequence"/>
</dbReference>
<evidence type="ECO:0000256" key="1">
    <source>
        <dbReference type="ARBA" id="ARBA00007812"/>
    </source>
</evidence>
<evidence type="ECO:0000259" key="4">
    <source>
        <dbReference type="Pfam" id="PF02776"/>
    </source>
</evidence>
<keyword evidence="6" id="KW-1185">Reference proteome</keyword>
<evidence type="ECO:0000256" key="2">
    <source>
        <dbReference type="ARBA" id="ARBA00023052"/>
    </source>
</evidence>
<dbReference type="InterPro" id="IPR045229">
    <property type="entry name" value="TPP_enz"/>
</dbReference>
<sequence>MVHPLTRLGVDVLLESLAVQGITHMFGCCHESMLPVRYALHSYPCLSYIEMKHEQAVVHAADGYARASGRLGVAIIGSGITNSITGIATALSDSVPLLVIIGRPSPNDHLYAPDLDIFPIKIAVLNNGYLGMVRQWQELFYQGRYSAVKITSPDFVKLAKAYGAIGSAADSEEEAERIIKNALTNDGPVLLDFNIAEEENVYPIVPPGQSNDQAILTR</sequence>
<dbReference type="Pfam" id="PF02776">
    <property type="entry name" value="TPP_enzyme_N"/>
    <property type="match status" value="1"/>
</dbReference>
<proteinExistence type="inferred from homology"/>
<dbReference type="InterPro" id="IPR029061">
    <property type="entry name" value="THDP-binding"/>
</dbReference>
<name>A0ABX4DG05_9BACL</name>
<accession>A0ABX4DG05</accession>
<dbReference type="EMBL" id="NEWL01000007">
    <property type="protein sequence ID" value="OXB87645.1"/>
    <property type="molecule type" value="Genomic_DNA"/>
</dbReference>
<feature type="domain" description="Thiamine pyrophosphate enzyme N-terminal TPP-binding" evidence="4">
    <location>
        <begin position="9"/>
        <end position="105"/>
    </location>
</feature>
<dbReference type="Pfam" id="PF02775">
    <property type="entry name" value="TPP_enzyme_C"/>
    <property type="match status" value="1"/>
</dbReference>
<comment type="caution">
    <text evidence="5">The sequence shown here is derived from an EMBL/GenBank/DDBJ whole genome shotgun (WGS) entry which is preliminary data.</text>
</comment>
<gene>
    <name evidence="5" type="ORF">B9L21_12020</name>
</gene>
<dbReference type="CDD" id="cd07035">
    <property type="entry name" value="TPP_PYR_POX_like"/>
    <property type="match status" value="1"/>
</dbReference>
<dbReference type="RefSeq" id="WP_082816572.1">
    <property type="nucleotide sequence ID" value="NZ_NEWL01000007.1"/>
</dbReference>
<dbReference type="InterPro" id="IPR011766">
    <property type="entry name" value="TPP_enzyme_TPP-bd"/>
</dbReference>
<reference evidence="5 6" key="1">
    <citation type="submission" date="2017-05" db="EMBL/GenBank/DDBJ databases">
        <title>The genome sequence of Geobacillus uzenensis BGSC 92A1.</title>
        <authorList>
            <person name="Ramaloko W.T."/>
            <person name="Koen N."/>
            <person name="Polliack S."/>
            <person name="Aliyu H."/>
            <person name="Lebre P."/>
            <person name="Mohr T."/>
            <person name="Oswald F."/>
            <person name="Zwick M."/>
            <person name="Neumann A."/>
            <person name="Syldatk C."/>
            <person name="Cowan D."/>
            <person name="De Maayer P."/>
        </authorList>
    </citation>
    <scope>NUCLEOTIDE SEQUENCE [LARGE SCALE GENOMIC DNA]</scope>
    <source>
        <strain evidence="5 6">BGSC 92A1</strain>
    </source>
</reference>
<organism evidence="5 6">
    <name type="scientific">Geobacillus uzenensis</name>
    <dbReference type="NCBI Taxonomy" id="129339"/>
    <lineage>
        <taxon>Bacteria</taxon>
        <taxon>Bacillati</taxon>
        <taxon>Bacillota</taxon>
        <taxon>Bacilli</taxon>
        <taxon>Bacillales</taxon>
        <taxon>Anoxybacillaceae</taxon>
        <taxon>Geobacillus</taxon>
    </lineage>
</organism>